<feature type="transmembrane region" description="Helical" evidence="7">
    <location>
        <begin position="56"/>
        <end position="76"/>
    </location>
</feature>
<dbReference type="PIRSF" id="PIRSF019239">
    <property type="entry name" value="MrpE"/>
    <property type="match status" value="1"/>
</dbReference>
<comment type="similarity">
    <text evidence="2">Belongs to the CPA3 antiporters (TC 2.A.63) subunit E family.</text>
</comment>
<proteinExistence type="inferred from homology"/>
<dbReference type="GO" id="GO:0008324">
    <property type="term" value="F:monoatomic cation transmembrane transporter activity"/>
    <property type="evidence" value="ECO:0007669"/>
    <property type="project" value="InterPro"/>
</dbReference>
<evidence type="ECO:0000313" key="8">
    <source>
        <dbReference type="EMBL" id="QMS86050.1"/>
    </source>
</evidence>
<comment type="subcellular location">
    <subcellularLocation>
        <location evidence="1">Cell membrane</location>
        <topology evidence="1">Multi-pass membrane protein</topology>
    </subcellularLocation>
</comment>
<dbReference type="KEGG" id="xcl:G4Z02_09430"/>
<evidence type="ECO:0000313" key="9">
    <source>
        <dbReference type="Proteomes" id="UP000514720"/>
    </source>
</evidence>
<accession>A0A7L7KTA4</accession>
<dbReference type="InterPro" id="IPR002758">
    <property type="entry name" value="Cation_antiport_E"/>
</dbReference>
<protein>
    <submittedName>
        <fullName evidence="8">Na+/H+ antiporter subunit D</fullName>
    </submittedName>
</protein>
<evidence type="ECO:0000256" key="1">
    <source>
        <dbReference type="ARBA" id="ARBA00004651"/>
    </source>
</evidence>
<evidence type="ECO:0000256" key="5">
    <source>
        <dbReference type="ARBA" id="ARBA00022989"/>
    </source>
</evidence>
<organism evidence="8 9">
    <name type="scientific">Candidatus Xianfuyuplasma coldseepsis</name>
    <dbReference type="NCBI Taxonomy" id="2782163"/>
    <lineage>
        <taxon>Bacteria</taxon>
        <taxon>Bacillati</taxon>
        <taxon>Mycoplasmatota</taxon>
        <taxon>Mollicutes</taxon>
        <taxon>Candidatus Izemoplasmatales</taxon>
        <taxon>Candidatus Izemoplasmataceae</taxon>
        <taxon>Candidatus Xianfuyuplasma</taxon>
    </lineage>
</organism>
<reference evidence="8 9" key="1">
    <citation type="submission" date="2020-02" db="EMBL/GenBank/DDBJ databases">
        <authorList>
            <person name="Zheng R.K."/>
            <person name="Sun C.M."/>
        </authorList>
    </citation>
    <scope>NUCLEOTIDE SEQUENCE [LARGE SCALE GENOMIC DNA]</scope>
    <source>
        <strain evidence="9">zrk13</strain>
    </source>
</reference>
<keyword evidence="9" id="KW-1185">Reference proteome</keyword>
<dbReference type="Proteomes" id="UP000514720">
    <property type="component" value="Chromosome"/>
</dbReference>
<evidence type="ECO:0000256" key="2">
    <source>
        <dbReference type="ARBA" id="ARBA00006228"/>
    </source>
</evidence>
<keyword evidence="3" id="KW-1003">Cell membrane</keyword>
<dbReference type="AlphaFoldDB" id="A0A7L7KTA4"/>
<dbReference type="GO" id="GO:0005886">
    <property type="term" value="C:plasma membrane"/>
    <property type="evidence" value="ECO:0007669"/>
    <property type="project" value="UniProtKB-SubCell"/>
</dbReference>
<name>A0A7L7KTA4_9MOLU</name>
<keyword evidence="4 7" id="KW-0812">Transmembrane</keyword>
<dbReference type="Pfam" id="PF01899">
    <property type="entry name" value="MNHE"/>
    <property type="match status" value="1"/>
</dbReference>
<keyword evidence="5 7" id="KW-1133">Transmembrane helix</keyword>
<evidence type="ECO:0000256" key="4">
    <source>
        <dbReference type="ARBA" id="ARBA00022692"/>
    </source>
</evidence>
<evidence type="ECO:0000256" key="7">
    <source>
        <dbReference type="SAM" id="Phobius"/>
    </source>
</evidence>
<evidence type="ECO:0000256" key="6">
    <source>
        <dbReference type="ARBA" id="ARBA00023136"/>
    </source>
</evidence>
<sequence length="161" mass="18051">MMKYVATFLVLFAIYVLLAGFAVQELILGALISVILTIIIARYVNYQVDLKLPLRIVIFLVIYLPVFIWQLLLANLDVARRVLSPKIPLNPGFVKIDSELQGDFAKLMLANSITLTPGTLSVDVHEQDLYVHTVDVKGSTQEEHKAHISALFESILGRVFK</sequence>
<gene>
    <name evidence="8" type="ORF">G4Z02_09430</name>
</gene>
<dbReference type="PANTHER" id="PTHR34584:SF1">
    <property type="entry name" value="NA(+)_H(+) ANTIPORTER SUBUNIT E1"/>
    <property type="match status" value="1"/>
</dbReference>
<dbReference type="EMBL" id="CP048914">
    <property type="protein sequence ID" value="QMS86050.1"/>
    <property type="molecule type" value="Genomic_DNA"/>
</dbReference>
<evidence type="ECO:0000256" key="3">
    <source>
        <dbReference type="ARBA" id="ARBA00022475"/>
    </source>
</evidence>
<dbReference type="PANTHER" id="PTHR34584">
    <property type="entry name" value="NA(+)/H(+) ANTIPORTER SUBUNIT E1"/>
    <property type="match status" value="1"/>
</dbReference>
<feature type="transmembrane region" description="Helical" evidence="7">
    <location>
        <begin position="28"/>
        <end position="44"/>
    </location>
</feature>
<keyword evidence="6 7" id="KW-0472">Membrane</keyword>